<keyword evidence="3" id="KW-0472">Membrane</keyword>
<dbReference type="Pfam" id="PF25023">
    <property type="entry name" value="TEN_YD-shell"/>
    <property type="match status" value="2"/>
</dbReference>
<dbReference type="NCBIfam" id="TIGR01643">
    <property type="entry name" value="YD_repeat_2x"/>
    <property type="match status" value="17"/>
</dbReference>
<evidence type="ECO:0000256" key="3">
    <source>
        <dbReference type="SAM" id="Phobius"/>
    </source>
</evidence>
<dbReference type="InterPro" id="IPR056823">
    <property type="entry name" value="TEN-like_YD-shell"/>
</dbReference>
<organism evidence="5 6">
    <name type="scientific">Geoalkalibacter ferrihydriticus DSM 17813</name>
    <dbReference type="NCBI Taxonomy" id="1121915"/>
    <lineage>
        <taxon>Bacteria</taxon>
        <taxon>Pseudomonadati</taxon>
        <taxon>Thermodesulfobacteriota</taxon>
        <taxon>Desulfuromonadia</taxon>
        <taxon>Desulfuromonadales</taxon>
        <taxon>Geoalkalibacteraceae</taxon>
        <taxon>Geoalkalibacter</taxon>
    </lineage>
</organism>
<dbReference type="EMBL" id="JWJD01000001">
    <property type="protein sequence ID" value="KIH77722.1"/>
    <property type="molecule type" value="Genomic_DNA"/>
</dbReference>
<sequence>MTAPSRFFKFFLLTWLLFFCFIPKPTWATAIAESSLSFSFNISPAAGNLTLLDPWFMETFAWASNSLGEMDFGFGFSEDSAASSAAVTWASGQGSSSGNTGAAQSRVHIPGTDVGYAESLGRGGTSGFFMITGGEGTVDVDFSASLLGSMFVFTDEFGVFAKTETIFGLELDGAPLLFFYDFLEIGPNSIDSSPISDVLFSTLTLDYDTPYFLYAEGDSESYAANVPEPSTFILLLAGLIGALLFKRGRKAKVEGRKNGFFLGGFFLCALTGFLLLSFAGPGFAKYLGAPPPPACDSNPCCPSVGPCTCEFEGDSALSFTEGNLQERRDIACLPTLCLGITYQSANADSSWGRVDTVLGYGWTHSFNTFLYSQRGHMFRSDEEGRVVKYRRGPGGTFTPITGYFETLAQNADGSFTLTREDGTVLNFAFIPDTPFMVGGPVFRLTGITDRNADTTTLVYAGGTLVEVVDPYGRSLEFEYDGVNKLRAVIDPLDRRTEFAYDDTGRNLSRITDPDGRITSYAYNMFSQLTGKVDPDGRELIYIYRNRKPVEIRDGEGRSILHLSNPVNWATDSTALARDLQIEMVPSTTTKKDARGNLWRYEYNRQGYITRLIAPDGATTSYTYDPLTVRLASVTDALGHVTHYAYDSRGNLIRTTDCQGNLTEYTYEPIFNSLTSLTDADGRVTTREYDARGNLVRETDPLGNDRLWTYDARGNVLTITDRNGNTTSHDYDAFGNRIKITDALGNVTTLTYDLAGNVLTHTDALERVTSYAYDALNRLITETDPLGQVTQYAYDGAGNRTQVIDAKGNATTYAYDLRGRLIRITDALGQVETQAYDGNGNRIRLTDQNGNSTRFAYDAQNRLIKTTDALGHTTAMAYDGVGNLVSSTDAENHTTTFAYDCLNRQILETDPLGCETRIAYAELNGPGCTACSGAPLGSSLPAKQIDALGKVTYFRYDDLGRLLKEIRKVGDTEDVINADDAVTAYTYDAEGNRLSLIEPNGNTTTFSYDALHQLIVETNAAGEATLTGYDAVGNITSIAEPNGNITSYLYDALDRVVRSEDLEGIVATFNYDPVGNRLSEADGNGNETSYGYDPLHRPVRIVDAMGEATEYTYDAFGNLMTMRDRENKLTRHVYDAVHRRVETIDAIGGVTRSEYDGVGNLVRLIDARGNATLYVYDPINRLTHETYADGGTRTFGYDCVGNLVTRTDQKNQTTTYTYNDLYFLIQRSYPGDAPDLFTYDLSGRMLSAEKGGWLVSFAYDGANRVTQTTQNGRVIQYAYDIPERTRTLTYPGGLLIEERLDPRGRLQQINDLASPPPLVTYAYDPGNRVVSRSYVNGAFATYSYNANNWITQLNHGAGAALIAGFRHDYDKEGNKRFEEQLHNPPRSEAYGYDAIYRLVDYQVGDLVGAAVPVPATQTAYDLDLLGNWNSKTTDGLTQNRSHNQVNELIAIDGLALAYDANGNLIEDERHTYVYDDENRLLRVTRNSDGQIVASYQYDALGRRVAKQTDLSGVMDETLYFHDDARVIEEQDDLAQTLAEYIYGNYVDEVLVMRRADQLFFYHQNTLWSVAAVTNSAAAVVERYTYDAYGCVSISDGAFNPVAENAWGTPRSAIENPWMFTGRQLDEETGLYFYRARYYDCEKGRFLQRDPILDKALEIKKQARGFQPLHSFIKITNNSDSSTSQRKLYVLNAYEYAASNPSNSVDPSGLASVACTTCICCGGIYAGFCSLICATSFWDDPNDSWGRCFLKCVSSTRGRALGIICETACVACVGGKRLPKGNIRPGPRPPWHPQPPRPPWIH</sequence>
<dbReference type="PANTHER" id="PTHR32305:SF15">
    <property type="entry name" value="PROTEIN RHSA-RELATED"/>
    <property type="match status" value="1"/>
</dbReference>
<evidence type="ECO:0000313" key="5">
    <source>
        <dbReference type="EMBL" id="KIH77722.1"/>
    </source>
</evidence>
<gene>
    <name evidence="5" type="ORF">GFER_03450</name>
</gene>
<dbReference type="SUPFAM" id="SSF101898">
    <property type="entry name" value="NHL repeat"/>
    <property type="match status" value="1"/>
</dbReference>
<feature type="compositionally biased region" description="Pro residues" evidence="2">
    <location>
        <begin position="1784"/>
        <end position="1800"/>
    </location>
</feature>
<reference evidence="5 6" key="1">
    <citation type="submission" date="2014-12" db="EMBL/GenBank/DDBJ databases">
        <title>Genomes of Geoalkalibacter ferrihydriticus and Geoalkalibacter subterraneus, two haloalkaliphilic metal-reducing members of the Geobacteraceae.</title>
        <authorList>
            <person name="Badalamenti J.P."/>
            <person name="Torres C.I."/>
            <person name="Krajmalnik-Brown R."/>
            <person name="Bond D.R."/>
        </authorList>
    </citation>
    <scope>NUCLEOTIDE SEQUENCE [LARGE SCALE GENOMIC DNA]</scope>
    <source>
        <strain evidence="5 6">DSM 17813</strain>
    </source>
</reference>
<dbReference type="InterPro" id="IPR050708">
    <property type="entry name" value="T6SS_VgrG/RHS"/>
</dbReference>
<keyword evidence="3" id="KW-0812">Transmembrane</keyword>
<feature type="domain" description="Teneurin-like YD-shell" evidence="4">
    <location>
        <begin position="1386"/>
        <end position="1656"/>
    </location>
</feature>
<feature type="domain" description="Teneurin-like YD-shell" evidence="4">
    <location>
        <begin position="997"/>
        <end position="1140"/>
    </location>
</feature>
<evidence type="ECO:0000256" key="1">
    <source>
        <dbReference type="ARBA" id="ARBA00022737"/>
    </source>
</evidence>
<feature type="transmembrane region" description="Helical" evidence="3">
    <location>
        <begin position="231"/>
        <end position="248"/>
    </location>
</feature>
<dbReference type="InterPro" id="IPR022385">
    <property type="entry name" value="Rhs_assc_core"/>
</dbReference>
<dbReference type="Pfam" id="PF05593">
    <property type="entry name" value="RHS_repeat"/>
    <property type="match status" value="8"/>
</dbReference>
<dbReference type="Gene3D" id="2.180.10.10">
    <property type="entry name" value="RHS repeat-associated core"/>
    <property type="match status" value="7"/>
</dbReference>
<name>A0A0C2HYA6_9BACT</name>
<feature type="region of interest" description="Disordered" evidence="2">
    <location>
        <begin position="1781"/>
        <end position="1800"/>
    </location>
</feature>
<proteinExistence type="predicted"/>
<dbReference type="RefSeq" id="WP_040096071.1">
    <property type="nucleotide sequence ID" value="NZ_JWJD01000001.1"/>
</dbReference>
<protein>
    <recommendedName>
        <fullName evidence="4">Teneurin-like YD-shell domain-containing protein</fullName>
    </recommendedName>
</protein>
<dbReference type="InterPro" id="IPR031325">
    <property type="entry name" value="RHS_repeat"/>
</dbReference>
<keyword evidence="3" id="KW-1133">Transmembrane helix</keyword>
<dbReference type="InterPro" id="IPR006530">
    <property type="entry name" value="YD"/>
</dbReference>
<keyword evidence="6" id="KW-1185">Reference proteome</keyword>
<evidence type="ECO:0000313" key="6">
    <source>
        <dbReference type="Proteomes" id="UP000035068"/>
    </source>
</evidence>
<keyword evidence="1" id="KW-0677">Repeat</keyword>
<dbReference type="PANTHER" id="PTHR32305">
    <property type="match status" value="1"/>
</dbReference>
<dbReference type="InterPro" id="IPR013424">
    <property type="entry name" value="Ice-binding_C"/>
</dbReference>
<accession>A0A0C2HYA6</accession>
<evidence type="ECO:0000259" key="4">
    <source>
        <dbReference type="Pfam" id="PF25023"/>
    </source>
</evidence>
<feature type="transmembrane region" description="Helical" evidence="3">
    <location>
        <begin position="260"/>
        <end position="284"/>
    </location>
</feature>
<evidence type="ECO:0000256" key="2">
    <source>
        <dbReference type="SAM" id="MobiDB-lite"/>
    </source>
</evidence>
<dbReference type="NCBIfam" id="TIGR02595">
    <property type="entry name" value="PEP_CTERM"/>
    <property type="match status" value="1"/>
</dbReference>
<comment type="caution">
    <text evidence="5">The sequence shown here is derived from an EMBL/GenBank/DDBJ whole genome shotgun (WGS) entry which is preliminary data.</text>
</comment>
<dbReference type="NCBIfam" id="TIGR03696">
    <property type="entry name" value="Rhs_assc_core"/>
    <property type="match status" value="1"/>
</dbReference>
<dbReference type="Proteomes" id="UP000035068">
    <property type="component" value="Unassembled WGS sequence"/>
</dbReference>